<dbReference type="InterPro" id="IPR058627">
    <property type="entry name" value="MdtA-like_C"/>
</dbReference>
<dbReference type="Pfam" id="PF25967">
    <property type="entry name" value="RND-MFP_C"/>
    <property type="match status" value="1"/>
</dbReference>
<keyword evidence="1" id="KW-0732">Signal</keyword>
<protein>
    <recommendedName>
        <fullName evidence="2">Multidrug resistance protein MdtA-like C-terminal permuted SH3 domain-containing protein</fullName>
    </recommendedName>
</protein>
<dbReference type="Proteomes" id="UP000076481">
    <property type="component" value="Unassembled WGS sequence"/>
</dbReference>
<dbReference type="AlphaFoldDB" id="A0A165M0S3"/>
<evidence type="ECO:0000256" key="1">
    <source>
        <dbReference type="SAM" id="SignalP"/>
    </source>
</evidence>
<reference evidence="3 4" key="1">
    <citation type="submission" date="2016-03" db="EMBL/GenBank/DDBJ databases">
        <title>Speciation and ecological success in dimly lit waters: horizontal gene transfer in a green sulfur bacteria bloom unveiled by metagenomic assembly.</title>
        <authorList>
            <person name="Llorens-Mares T."/>
            <person name="Liu Z."/>
            <person name="Allen L.Z."/>
            <person name="Rusch D.B."/>
            <person name="Craig M.T."/>
            <person name="Dupont C.L."/>
            <person name="Bryant D.A."/>
            <person name="Casamayor E.O."/>
        </authorList>
    </citation>
    <scope>NUCLEOTIDE SEQUENCE [LARGE SCALE GENOMIC DNA]</scope>
    <source>
        <strain evidence="3">CIII</strain>
    </source>
</reference>
<organism evidence="3 4">
    <name type="scientific">Pelodictyon luteolum</name>
    <dbReference type="NCBI Taxonomy" id="1100"/>
    <lineage>
        <taxon>Bacteria</taxon>
        <taxon>Pseudomonadati</taxon>
        <taxon>Chlorobiota</taxon>
        <taxon>Chlorobiia</taxon>
        <taxon>Chlorobiales</taxon>
        <taxon>Chlorobiaceae</taxon>
        <taxon>Chlorobium/Pelodictyon group</taxon>
        <taxon>Pelodictyon</taxon>
    </lineage>
</organism>
<dbReference type="RefSeq" id="WP_303681240.1">
    <property type="nucleotide sequence ID" value="NZ_LVWG01000021.1"/>
</dbReference>
<comment type="caution">
    <text evidence="3">The sequence shown here is derived from an EMBL/GenBank/DDBJ whole genome shotgun (WGS) entry which is preliminary data.</text>
</comment>
<dbReference type="EMBL" id="LVWG01000021">
    <property type="protein sequence ID" value="KZK74671.1"/>
    <property type="molecule type" value="Genomic_DNA"/>
</dbReference>
<feature type="chain" id="PRO_5007862227" description="Multidrug resistance protein MdtA-like C-terminal permuted SH3 domain-containing protein" evidence="1">
    <location>
        <begin position="27"/>
        <end position="137"/>
    </location>
</feature>
<evidence type="ECO:0000313" key="4">
    <source>
        <dbReference type="Proteomes" id="UP000076481"/>
    </source>
</evidence>
<feature type="domain" description="Multidrug resistance protein MdtA-like C-terminal permuted SH3" evidence="2">
    <location>
        <begin position="58"/>
        <end position="111"/>
    </location>
</feature>
<dbReference type="PROSITE" id="PS51257">
    <property type="entry name" value="PROKAR_LIPOPROTEIN"/>
    <property type="match status" value="1"/>
</dbReference>
<evidence type="ECO:0000259" key="2">
    <source>
        <dbReference type="Pfam" id="PF25967"/>
    </source>
</evidence>
<proteinExistence type="predicted"/>
<feature type="signal peptide" evidence="1">
    <location>
        <begin position="1"/>
        <end position="26"/>
    </location>
</feature>
<dbReference type="Gene3D" id="2.40.420.20">
    <property type="match status" value="1"/>
</dbReference>
<evidence type="ECO:0000313" key="3">
    <source>
        <dbReference type="EMBL" id="KZK74671.1"/>
    </source>
</evidence>
<name>A0A165M0S3_PELLU</name>
<accession>A0A165M0S3</accession>
<gene>
    <name evidence="3" type="ORF">A3K90_09520</name>
</gene>
<sequence length="137" mass="13947">MALKKQNIVFAAFTALLFAGCGGHEAPSPQQPAAAETVAVQNILPVEAVQGSGNGSQLLVPATAVFREGALQGVLVVGDDGRIAVRWISTGHAVAGNLVVLAGLDAGELVVGSYDPALREGITVTKSQSVTEEVQSK</sequence>